<dbReference type="KEGG" id="nar:Saro_2611"/>
<evidence type="ECO:0000313" key="5">
    <source>
        <dbReference type="EMBL" id="ABD27047.1"/>
    </source>
</evidence>
<evidence type="ECO:0000256" key="3">
    <source>
        <dbReference type="ARBA" id="ARBA00023163"/>
    </source>
</evidence>
<evidence type="ECO:0000256" key="1">
    <source>
        <dbReference type="ARBA" id="ARBA00023015"/>
    </source>
</evidence>
<dbReference type="InterPro" id="IPR018062">
    <property type="entry name" value="HTH_AraC-typ_CS"/>
</dbReference>
<dbReference type="HOGENOM" id="CLU_871077_0_0_5"/>
<dbReference type="Pfam" id="PF12833">
    <property type="entry name" value="HTH_18"/>
    <property type="match status" value="1"/>
</dbReference>
<evidence type="ECO:0000256" key="2">
    <source>
        <dbReference type="ARBA" id="ARBA00023125"/>
    </source>
</evidence>
<dbReference type="PROSITE" id="PS01124">
    <property type="entry name" value="HTH_ARAC_FAMILY_2"/>
    <property type="match status" value="1"/>
</dbReference>
<dbReference type="InterPro" id="IPR009057">
    <property type="entry name" value="Homeodomain-like_sf"/>
</dbReference>
<proteinExistence type="predicted"/>
<dbReference type="Gene3D" id="1.10.10.60">
    <property type="entry name" value="Homeodomain-like"/>
    <property type="match status" value="1"/>
</dbReference>
<organism evidence="5 6">
    <name type="scientific">Novosphingobium aromaticivorans (strain ATCC 700278 / DSM 12444 / CCUG 56034 / CIP 105152 / NBRC 16084 / F199)</name>
    <dbReference type="NCBI Taxonomy" id="279238"/>
    <lineage>
        <taxon>Bacteria</taxon>
        <taxon>Pseudomonadati</taxon>
        <taxon>Pseudomonadota</taxon>
        <taxon>Alphaproteobacteria</taxon>
        <taxon>Sphingomonadales</taxon>
        <taxon>Sphingomonadaceae</taxon>
        <taxon>Novosphingobium</taxon>
    </lineage>
</organism>
<sequence>MYPECAKLPTFLRTVHEDVDAQARSLFTLDQNYMQVDPGPFCGTMATCDFGTGLVVSFEQVNKRVLQVAAVPFGTAQVALILEAGEPTTHNQVGRIRNAGVVMAPGAEARLSAGANTRVCLISIAGEAADHLRSRYNFDPDSLRADIFLDPAETTALRGLVTEAYQRFSSPQADRSFDQASAAAFHEAVLSVTAWTCASSARTQNQHRVAGDCRTTALTAAIRLIDHNLHNPVTVEWLARTLGVSRRSLEQAFGEAFDTSPGRYIKVLRLNSLRQMLRDPSNAEVSIGDLAARCGLWHQGRLASEFRELFGVLPSEARG</sequence>
<dbReference type="SMR" id="Q2G526"/>
<dbReference type="DNASU" id="3917026"/>
<gene>
    <name evidence="5" type="ordered locus">Saro_2611</name>
</gene>
<dbReference type="PANTHER" id="PTHR46796">
    <property type="entry name" value="HTH-TYPE TRANSCRIPTIONAL ACTIVATOR RHAS-RELATED"/>
    <property type="match status" value="1"/>
</dbReference>
<evidence type="ECO:0000259" key="4">
    <source>
        <dbReference type="PROSITE" id="PS01124"/>
    </source>
</evidence>
<dbReference type="eggNOG" id="COG2207">
    <property type="taxonomic scope" value="Bacteria"/>
</dbReference>
<reference evidence="6" key="1">
    <citation type="submission" date="2006-01" db="EMBL/GenBank/DDBJ databases">
        <title>Complete sequence of Novosphingobium aromaticivorans DSM 12444.</title>
        <authorList>
            <consortium name="US DOE Joint Genome Institute"/>
            <person name="Copeland A."/>
            <person name="Lucas S."/>
            <person name="Lapidus A."/>
            <person name="Barry K."/>
            <person name="Detter J.C."/>
            <person name="Glavina T."/>
            <person name="Hammon N."/>
            <person name="Israni S."/>
            <person name="Pitluck S."/>
            <person name="Chain P."/>
            <person name="Malfatti S."/>
            <person name="Shin M."/>
            <person name="Vergez L."/>
            <person name="Schmutz J."/>
            <person name="Larimer F."/>
            <person name="Land M."/>
            <person name="Kyrpides N."/>
            <person name="Ivanova N."/>
            <person name="Fredrickson J."/>
            <person name="Balkwill D."/>
            <person name="Romine M.F."/>
            <person name="Richardson P."/>
        </authorList>
    </citation>
    <scope>NUCLEOTIDE SEQUENCE [LARGE SCALE GENOMIC DNA]</scope>
    <source>
        <strain evidence="6">ATCC 700278 / DSM 12444 / CCUG 56034 / CIP 105152 / NBRC 16084 / F199</strain>
    </source>
</reference>
<dbReference type="SUPFAM" id="SSF46689">
    <property type="entry name" value="Homeodomain-like"/>
    <property type="match status" value="1"/>
</dbReference>
<dbReference type="PANTHER" id="PTHR46796:SF12">
    <property type="entry name" value="HTH-TYPE DNA-BINDING TRANSCRIPTIONAL ACTIVATOR EUTR"/>
    <property type="match status" value="1"/>
</dbReference>
<name>Q2G526_NOVAD</name>
<keyword evidence="1" id="KW-0805">Transcription regulation</keyword>
<dbReference type="InterPro" id="IPR050204">
    <property type="entry name" value="AraC_XylS_family_regulators"/>
</dbReference>
<dbReference type="SMART" id="SM00342">
    <property type="entry name" value="HTH_ARAC"/>
    <property type="match status" value="1"/>
</dbReference>
<evidence type="ECO:0000313" key="6">
    <source>
        <dbReference type="Proteomes" id="UP000009134"/>
    </source>
</evidence>
<keyword evidence="3" id="KW-0804">Transcription</keyword>
<dbReference type="GO" id="GO:0003700">
    <property type="term" value="F:DNA-binding transcription factor activity"/>
    <property type="evidence" value="ECO:0007669"/>
    <property type="project" value="InterPro"/>
</dbReference>
<dbReference type="EMBL" id="CP000248">
    <property type="protein sequence ID" value="ABD27047.1"/>
    <property type="molecule type" value="Genomic_DNA"/>
</dbReference>
<dbReference type="PROSITE" id="PS00041">
    <property type="entry name" value="HTH_ARAC_FAMILY_1"/>
    <property type="match status" value="1"/>
</dbReference>
<dbReference type="GO" id="GO:0043565">
    <property type="term" value="F:sequence-specific DNA binding"/>
    <property type="evidence" value="ECO:0007669"/>
    <property type="project" value="InterPro"/>
</dbReference>
<dbReference type="AlphaFoldDB" id="Q2G526"/>
<accession>Q2G526</accession>
<dbReference type="STRING" id="279238.Saro_2611"/>
<dbReference type="Proteomes" id="UP000009134">
    <property type="component" value="Chromosome"/>
</dbReference>
<keyword evidence="6" id="KW-1185">Reference proteome</keyword>
<keyword evidence="2" id="KW-0238">DNA-binding</keyword>
<feature type="domain" description="HTH araC/xylS-type" evidence="4">
    <location>
        <begin position="219"/>
        <end position="319"/>
    </location>
</feature>
<dbReference type="InterPro" id="IPR018060">
    <property type="entry name" value="HTH_AraC"/>
</dbReference>
<protein>
    <submittedName>
        <fullName evidence="5">Transcriptional regulator, AraC family</fullName>
    </submittedName>
</protein>